<dbReference type="PRINTS" id="PR00411">
    <property type="entry name" value="PNDRDTASEI"/>
</dbReference>
<dbReference type="HOGENOM" id="CLU_025174_3_1_9"/>
<evidence type="ECO:0000256" key="3">
    <source>
        <dbReference type="ARBA" id="ARBA00022827"/>
    </source>
</evidence>
<dbReference type="OrthoDB" id="9773233at2"/>
<dbReference type="InterPro" id="IPR036188">
    <property type="entry name" value="FAD/NAD-bd_sf"/>
</dbReference>
<evidence type="ECO:0000313" key="6">
    <source>
        <dbReference type="EMBL" id="ADL07914.1"/>
    </source>
</evidence>
<comment type="cofactor">
    <cofactor evidence="1">
        <name>FAD</name>
        <dbReference type="ChEBI" id="CHEBI:57692"/>
    </cofactor>
</comment>
<feature type="domain" description="RsdA/BaiN/AoA(So)-like Rossmann fold-like" evidence="4">
    <location>
        <begin position="4"/>
        <end position="406"/>
    </location>
</feature>
<dbReference type="Pfam" id="PF22780">
    <property type="entry name" value="HI0933_like_1st"/>
    <property type="match status" value="1"/>
</dbReference>
<dbReference type="InterPro" id="IPR004792">
    <property type="entry name" value="BaiN-like"/>
</dbReference>
<dbReference type="PANTHER" id="PTHR42887:SF2">
    <property type="entry name" value="OS12G0638800 PROTEIN"/>
    <property type="match status" value="1"/>
</dbReference>
<keyword evidence="7" id="KW-1185">Reference proteome</keyword>
<organism evidence="6 7">
    <name type="scientific">Thermosediminibacter oceani (strain ATCC BAA-1034 / DSM 16646 / JW/IW-1228P)</name>
    <dbReference type="NCBI Taxonomy" id="555079"/>
    <lineage>
        <taxon>Bacteria</taxon>
        <taxon>Bacillati</taxon>
        <taxon>Bacillota</taxon>
        <taxon>Clostridia</taxon>
        <taxon>Thermosediminibacterales</taxon>
        <taxon>Thermosediminibacteraceae</taxon>
        <taxon>Thermosediminibacter</taxon>
    </lineage>
</organism>
<dbReference type="EMBL" id="CP002131">
    <property type="protein sequence ID" value="ADL07914.1"/>
    <property type="molecule type" value="Genomic_DNA"/>
</dbReference>
<proteinExistence type="predicted"/>
<evidence type="ECO:0000259" key="4">
    <source>
        <dbReference type="Pfam" id="PF03486"/>
    </source>
</evidence>
<dbReference type="AlphaFoldDB" id="D9S3D7"/>
<dbReference type="PANTHER" id="PTHR42887">
    <property type="entry name" value="OS12G0638800 PROTEIN"/>
    <property type="match status" value="1"/>
</dbReference>
<accession>D9S3D7</accession>
<evidence type="ECO:0000313" key="7">
    <source>
        <dbReference type="Proteomes" id="UP000000272"/>
    </source>
</evidence>
<dbReference type="InterPro" id="IPR055178">
    <property type="entry name" value="RsdA/BaiN/AoA(So)-like_dom"/>
</dbReference>
<gene>
    <name evidence="6" type="ordered locus">Toce_1153</name>
</gene>
<dbReference type="Gene3D" id="2.40.30.10">
    <property type="entry name" value="Translation factors"/>
    <property type="match status" value="1"/>
</dbReference>
<evidence type="ECO:0000259" key="5">
    <source>
        <dbReference type="Pfam" id="PF22780"/>
    </source>
</evidence>
<protein>
    <submittedName>
        <fullName evidence="6">HI0933 family protein</fullName>
    </submittedName>
</protein>
<dbReference type="STRING" id="555079.Toce_1153"/>
<dbReference type="eggNOG" id="COG2081">
    <property type="taxonomic scope" value="Bacteria"/>
</dbReference>
<dbReference type="Gene3D" id="1.10.8.260">
    <property type="entry name" value="HI0933 insert domain-like"/>
    <property type="match status" value="1"/>
</dbReference>
<dbReference type="SUPFAM" id="SSF51905">
    <property type="entry name" value="FAD/NAD(P)-binding domain"/>
    <property type="match status" value="1"/>
</dbReference>
<dbReference type="Proteomes" id="UP000000272">
    <property type="component" value="Chromosome"/>
</dbReference>
<sequence length="415" mass="45972">MPNRVAIVGGGAAGLMAAYQASFHGADVTLFERNQNLGRKILISGKGRCNLTNAKDLDEFIQNIPGNGKFLYSALTRFSNRDLISFFYGLGVKTKVERGGRVFPESDKASDVVRAFENALVETGVKIRYGMRVKEVIAEKGAVKGLIFYDSEEFFPCDRVIVATGGLSYPSTGSTGDGYNIARKLGHTVVEPRPSLVPLITKEDWVKNLQGLTLKNVEVTAYCQGRKLYCEFGEMLFTHYGVSGPIILTISRSVVDHIEKGVILSINLKPALDRERLENRLKRDFQKYSRKHIKNALDDLLPKRLIPVFIDVCRLDPEKPVNQLTREERNIILEKLTDFRVTVIGCMEKEAIVTRGGVSVKEIDARTMESKIIKGLYFAGEVIDVDGFTGGYNLQAAFSTGYLAGVNAASNDRRG</sequence>
<dbReference type="Pfam" id="PF03486">
    <property type="entry name" value="HI0933_like"/>
    <property type="match status" value="1"/>
</dbReference>
<dbReference type="RefSeq" id="WP_013275953.1">
    <property type="nucleotide sequence ID" value="NC_014377.1"/>
</dbReference>
<name>D9S3D7_THEOJ</name>
<reference evidence="6 7" key="1">
    <citation type="journal article" date="2010" name="Stand. Genomic Sci.">
        <title>Complete genome sequence of Thermosediminibacter oceani type strain (JW/IW-1228P).</title>
        <authorList>
            <person name="Pitluck S."/>
            <person name="Yasawong M."/>
            <person name="Munk C."/>
            <person name="Nolan M."/>
            <person name="Lapidus A."/>
            <person name="Lucas S."/>
            <person name="Glavina Del Rio T."/>
            <person name="Tice H."/>
            <person name="Cheng J.F."/>
            <person name="Bruce D."/>
            <person name="Detter C."/>
            <person name="Tapia R."/>
            <person name="Han C."/>
            <person name="Goodwin L."/>
            <person name="Liolios K."/>
            <person name="Ivanova N."/>
            <person name="Mavromatis K."/>
            <person name="Mikhailova N."/>
            <person name="Pati A."/>
            <person name="Chen A."/>
            <person name="Palaniappan K."/>
            <person name="Land M."/>
            <person name="Hauser L."/>
            <person name="Chang Y.J."/>
            <person name="Jeffries C.D."/>
            <person name="Rohde M."/>
            <person name="Spring S."/>
            <person name="Sikorski J."/>
            <person name="Goker M."/>
            <person name="Woyke T."/>
            <person name="Bristow J."/>
            <person name="Eisen J.A."/>
            <person name="Markowitz V."/>
            <person name="Hugenholtz P."/>
            <person name="Kyrpides N.C."/>
            <person name="Klenk H.P."/>
        </authorList>
    </citation>
    <scope>NUCLEOTIDE SEQUENCE [LARGE SCALE GENOMIC DNA]</scope>
    <source>
        <strain evidence="7">ATCC BAA-1034 / DSM 16646 / JW/IW-1228P</strain>
    </source>
</reference>
<feature type="domain" description="RsdA/BaiN/AoA(So)-like insert" evidence="5">
    <location>
        <begin position="193"/>
        <end position="347"/>
    </location>
</feature>
<evidence type="ECO:0000256" key="2">
    <source>
        <dbReference type="ARBA" id="ARBA00022630"/>
    </source>
</evidence>
<dbReference type="NCBIfam" id="TIGR00275">
    <property type="entry name" value="aminoacetone oxidase family FAD-binding enzyme"/>
    <property type="match status" value="1"/>
</dbReference>
<dbReference type="InterPro" id="IPR023166">
    <property type="entry name" value="BaiN-like_dom_sf"/>
</dbReference>
<dbReference type="SUPFAM" id="SSF160996">
    <property type="entry name" value="HI0933 insert domain-like"/>
    <property type="match status" value="1"/>
</dbReference>
<dbReference type="KEGG" id="toc:Toce_1153"/>
<dbReference type="InterPro" id="IPR057661">
    <property type="entry name" value="RsdA/BaiN/AoA(So)_Rossmann"/>
</dbReference>
<dbReference type="Gene3D" id="3.50.50.60">
    <property type="entry name" value="FAD/NAD(P)-binding domain"/>
    <property type="match status" value="1"/>
</dbReference>
<keyword evidence="2" id="KW-0285">Flavoprotein</keyword>
<evidence type="ECO:0000256" key="1">
    <source>
        <dbReference type="ARBA" id="ARBA00001974"/>
    </source>
</evidence>
<keyword evidence="3" id="KW-0274">FAD</keyword>